<dbReference type="Pfam" id="PF00335">
    <property type="entry name" value="Tetraspanin"/>
    <property type="match status" value="1"/>
</dbReference>
<evidence type="ECO:0000256" key="3">
    <source>
        <dbReference type="ARBA" id="ARBA00022989"/>
    </source>
</evidence>
<gene>
    <name evidence="6" type="ORF">CLODIP_2_CD11983</name>
</gene>
<dbReference type="AlphaFoldDB" id="A0A8S1DEW3"/>
<dbReference type="InterPro" id="IPR018499">
    <property type="entry name" value="Tetraspanin/Peripherin"/>
</dbReference>
<accession>A0A8S1DEW3</accession>
<feature type="transmembrane region" description="Helical" evidence="5">
    <location>
        <begin position="61"/>
        <end position="81"/>
    </location>
</feature>
<dbReference type="EMBL" id="CADEPI010000171">
    <property type="protein sequence ID" value="CAB3378716.1"/>
    <property type="molecule type" value="Genomic_DNA"/>
</dbReference>
<keyword evidence="4 5" id="KW-0472">Membrane</keyword>
<evidence type="ECO:0000256" key="4">
    <source>
        <dbReference type="ARBA" id="ARBA00023136"/>
    </source>
</evidence>
<comment type="caution">
    <text evidence="6">The sequence shown here is derived from an EMBL/GenBank/DDBJ whole genome shotgun (WGS) entry which is preliminary data.</text>
</comment>
<reference evidence="6 7" key="1">
    <citation type="submission" date="2020-04" db="EMBL/GenBank/DDBJ databases">
        <authorList>
            <person name="Alioto T."/>
            <person name="Alioto T."/>
            <person name="Gomez Garrido J."/>
        </authorList>
    </citation>
    <scope>NUCLEOTIDE SEQUENCE [LARGE SCALE GENOMIC DNA]</scope>
</reference>
<evidence type="ECO:0000313" key="7">
    <source>
        <dbReference type="Proteomes" id="UP000494165"/>
    </source>
</evidence>
<dbReference type="Gene3D" id="1.10.1450.10">
    <property type="entry name" value="Tetraspanin"/>
    <property type="match status" value="1"/>
</dbReference>
<name>A0A8S1DEW3_9INSE</name>
<dbReference type="PRINTS" id="PR00259">
    <property type="entry name" value="TMFOUR"/>
</dbReference>
<dbReference type="InterPro" id="IPR008952">
    <property type="entry name" value="Tetraspanin_EC2_sf"/>
</dbReference>
<feature type="transmembrane region" description="Helical" evidence="5">
    <location>
        <begin position="248"/>
        <end position="273"/>
    </location>
</feature>
<dbReference type="Proteomes" id="UP000494165">
    <property type="component" value="Unassembled WGS sequence"/>
</dbReference>
<feature type="transmembrane region" description="Helical" evidence="5">
    <location>
        <begin position="12"/>
        <end position="35"/>
    </location>
</feature>
<dbReference type="PANTHER" id="PTHR19282">
    <property type="entry name" value="TETRASPANIN"/>
    <property type="match status" value="1"/>
</dbReference>
<protein>
    <recommendedName>
        <fullName evidence="8">Tetraspanin</fullName>
    </recommendedName>
</protein>
<sequence>MSARRDTACRVLLVLCNTLFLATGVGLVVLSALLLSDTERVLLSRLLLLDAEAQKVHYPPFYYAALAVGCAGLAACSTALLGCWSACNKSRALLGTLIGLLVVLLLGQAGLVVLLSTLPVGKTLIGVAGILEAKTLTDVLQVHFASPGHELFTAAYDLAQYKFKCCGVLGASDYEASWWRMQELGSREMRVPLTCCHLRNAPGDERAFLDPVPFNNTACQAPDHKDNKVERFQQGCLRPLEEWFGEQWGYAAGVVGVLLLLQIAVLLGSVSLCRRLQS</sequence>
<dbReference type="GO" id="GO:0005886">
    <property type="term" value="C:plasma membrane"/>
    <property type="evidence" value="ECO:0007669"/>
    <property type="project" value="TreeGrafter"/>
</dbReference>
<keyword evidence="2 5" id="KW-0812">Transmembrane</keyword>
<proteinExistence type="predicted"/>
<evidence type="ECO:0000256" key="5">
    <source>
        <dbReference type="SAM" id="Phobius"/>
    </source>
</evidence>
<keyword evidence="3 5" id="KW-1133">Transmembrane helix</keyword>
<evidence type="ECO:0000256" key="2">
    <source>
        <dbReference type="ARBA" id="ARBA00022692"/>
    </source>
</evidence>
<organism evidence="6 7">
    <name type="scientific">Cloeon dipterum</name>
    <dbReference type="NCBI Taxonomy" id="197152"/>
    <lineage>
        <taxon>Eukaryota</taxon>
        <taxon>Metazoa</taxon>
        <taxon>Ecdysozoa</taxon>
        <taxon>Arthropoda</taxon>
        <taxon>Hexapoda</taxon>
        <taxon>Insecta</taxon>
        <taxon>Pterygota</taxon>
        <taxon>Palaeoptera</taxon>
        <taxon>Ephemeroptera</taxon>
        <taxon>Pisciforma</taxon>
        <taxon>Baetidae</taxon>
        <taxon>Cloeon</taxon>
    </lineage>
</organism>
<comment type="subcellular location">
    <subcellularLocation>
        <location evidence="1">Membrane</location>
        <topology evidence="1">Multi-pass membrane protein</topology>
    </subcellularLocation>
</comment>
<dbReference type="OrthoDB" id="5870230at2759"/>
<evidence type="ECO:0000313" key="6">
    <source>
        <dbReference type="EMBL" id="CAB3378716.1"/>
    </source>
</evidence>
<feature type="transmembrane region" description="Helical" evidence="5">
    <location>
        <begin position="93"/>
        <end position="115"/>
    </location>
</feature>
<dbReference type="PANTHER" id="PTHR19282:SF428">
    <property type="entry name" value="TETRASPANIN 68C, ISOFORM A"/>
    <property type="match status" value="1"/>
</dbReference>
<dbReference type="SUPFAM" id="SSF48652">
    <property type="entry name" value="Tetraspanin"/>
    <property type="match status" value="1"/>
</dbReference>
<evidence type="ECO:0008006" key="8">
    <source>
        <dbReference type="Google" id="ProtNLM"/>
    </source>
</evidence>
<keyword evidence="7" id="KW-1185">Reference proteome</keyword>
<evidence type="ECO:0000256" key="1">
    <source>
        <dbReference type="ARBA" id="ARBA00004141"/>
    </source>
</evidence>